<dbReference type="AlphaFoldDB" id="A0A7H2BFI3"/>
<dbReference type="RefSeq" id="WP_190725097.1">
    <property type="nucleotide sequence ID" value="NZ_CP061539.1"/>
</dbReference>
<keyword evidence="3" id="KW-1185">Reference proteome</keyword>
<organism evidence="2 3">
    <name type="scientific">Rothia terrae</name>
    <dbReference type="NCBI Taxonomy" id="396015"/>
    <lineage>
        <taxon>Bacteria</taxon>
        <taxon>Bacillati</taxon>
        <taxon>Actinomycetota</taxon>
        <taxon>Actinomycetes</taxon>
        <taxon>Micrococcales</taxon>
        <taxon>Micrococcaceae</taxon>
        <taxon>Rothia</taxon>
    </lineage>
</organism>
<dbReference type="KEGG" id="rter:IDM49_03935"/>
<feature type="transmembrane region" description="Helical" evidence="1">
    <location>
        <begin position="120"/>
        <end position="140"/>
    </location>
</feature>
<keyword evidence="1" id="KW-1133">Transmembrane helix</keyword>
<evidence type="ECO:0000256" key="1">
    <source>
        <dbReference type="SAM" id="Phobius"/>
    </source>
</evidence>
<keyword evidence="1" id="KW-0812">Transmembrane</keyword>
<dbReference type="GeneID" id="96623373"/>
<feature type="transmembrane region" description="Helical" evidence="1">
    <location>
        <begin position="40"/>
        <end position="61"/>
    </location>
</feature>
<accession>A0A7H2BFI3</accession>
<feature type="transmembrane region" description="Helical" evidence="1">
    <location>
        <begin position="82"/>
        <end position="100"/>
    </location>
</feature>
<reference evidence="2 3" key="1">
    <citation type="submission" date="2020-09" db="EMBL/GenBank/DDBJ databases">
        <title>Investigation of environmental microbes.</title>
        <authorList>
            <person name="Ou Y."/>
            <person name="Kang Q."/>
        </authorList>
    </citation>
    <scope>NUCLEOTIDE SEQUENCE [LARGE SCALE GENOMIC DNA]</scope>
    <source>
        <strain evidence="2 3">KJZ-14</strain>
    </source>
</reference>
<gene>
    <name evidence="2" type="ORF">IDM49_03935</name>
</gene>
<dbReference type="PANTHER" id="PTHR34980">
    <property type="entry name" value="INNER MEMBRANE PROTEIN-RELATED-RELATED"/>
    <property type="match status" value="1"/>
</dbReference>
<dbReference type="PANTHER" id="PTHR34980:SF2">
    <property type="entry name" value="INNER MEMBRANE PROTEIN YHAH-RELATED"/>
    <property type="match status" value="1"/>
</dbReference>
<proteinExistence type="predicted"/>
<dbReference type="GO" id="GO:0005886">
    <property type="term" value="C:plasma membrane"/>
    <property type="evidence" value="ECO:0007669"/>
    <property type="project" value="TreeGrafter"/>
</dbReference>
<dbReference type="InterPro" id="IPR008523">
    <property type="entry name" value="DUF805"/>
</dbReference>
<dbReference type="Proteomes" id="UP000516404">
    <property type="component" value="Chromosome"/>
</dbReference>
<keyword evidence="1" id="KW-0472">Membrane</keyword>
<protein>
    <submittedName>
        <fullName evidence="2">DUF805 domain-containing protein</fullName>
    </submittedName>
</protein>
<sequence length="156" mass="17658">MKNHLIAQPGTTLKTALSRWRKNLFVFQGTASRSEFWKVIGLWLVAWIVVNIVAMSVWIYTLHFLATNPPSAPTGSIWEERAFQVWLGIVTCYGLFWLLFTILNAGLGARRLQDAGTPGWVFWFCLIPPGLTVVLILCALPSQIQHQQQGYTQQGR</sequence>
<dbReference type="EMBL" id="CP061539">
    <property type="protein sequence ID" value="QNV38429.1"/>
    <property type="molecule type" value="Genomic_DNA"/>
</dbReference>
<evidence type="ECO:0000313" key="2">
    <source>
        <dbReference type="EMBL" id="QNV38429.1"/>
    </source>
</evidence>
<dbReference type="Pfam" id="PF05656">
    <property type="entry name" value="DUF805"/>
    <property type="match status" value="1"/>
</dbReference>
<name>A0A7H2BFI3_9MICC</name>
<evidence type="ECO:0000313" key="3">
    <source>
        <dbReference type="Proteomes" id="UP000516404"/>
    </source>
</evidence>